<name>A0A9D4DCY3_DREPO</name>
<evidence type="ECO:0000313" key="3">
    <source>
        <dbReference type="Proteomes" id="UP000828390"/>
    </source>
</evidence>
<dbReference type="EMBL" id="JAIWYP010000011">
    <property type="protein sequence ID" value="KAH3742409.1"/>
    <property type="molecule type" value="Genomic_DNA"/>
</dbReference>
<gene>
    <name evidence="2" type="ORF">DPMN_049152</name>
</gene>
<reference evidence="2" key="2">
    <citation type="submission" date="2020-11" db="EMBL/GenBank/DDBJ databases">
        <authorList>
            <person name="McCartney M.A."/>
            <person name="Auch B."/>
            <person name="Kono T."/>
            <person name="Mallez S."/>
            <person name="Becker A."/>
            <person name="Gohl D.M."/>
            <person name="Silverstein K.A.T."/>
            <person name="Koren S."/>
            <person name="Bechman K.B."/>
            <person name="Herman A."/>
            <person name="Abrahante J.E."/>
            <person name="Garbe J."/>
        </authorList>
    </citation>
    <scope>NUCLEOTIDE SEQUENCE</scope>
    <source>
        <strain evidence="2">Duluth1</strain>
        <tissue evidence="2">Whole animal</tissue>
    </source>
</reference>
<dbReference type="AlphaFoldDB" id="A0A9D4DCY3"/>
<reference evidence="2" key="1">
    <citation type="journal article" date="2019" name="bioRxiv">
        <title>The Genome of the Zebra Mussel, Dreissena polymorpha: A Resource for Invasive Species Research.</title>
        <authorList>
            <person name="McCartney M.A."/>
            <person name="Auch B."/>
            <person name="Kono T."/>
            <person name="Mallez S."/>
            <person name="Zhang Y."/>
            <person name="Obille A."/>
            <person name="Becker A."/>
            <person name="Abrahante J.E."/>
            <person name="Garbe J."/>
            <person name="Badalamenti J.P."/>
            <person name="Herman A."/>
            <person name="Mangelson H."/>
            <person name="Liachko I."/>
            <person name="Sullivan S."/>
            <person name="Sone E.D."/>
            <person name="Koren S."/>
            <person name="Silverstein K.A.T."/>
            <person name="Beckman K.B."/>
            <person name="Gohl D.M."/>
        </authorList>
    </citation>
    <scope>NUCLEOTIDE SEQUENCE</scope>
    <source>
        <strain evidence="2">Duluth1</strain>
        <tissue evidence="2">Whole animal</tissue>
    </source>
</reference>
<sequence>MKSAKALPRYGSGHKSAGRTDGKTDNAKLISLRYQPTNQQTGQKQYVPHYYIHIRKNAPPTGGHVFLSNWNQFQTCPNIIGTNLLTKCHDDRTINMASREKYHAPLSGHVFPPTRTIFELIQDIIRTNHLTKFHNNRKINVAYRVFTMKNAPPPDIIRTNLLTKFHEDKKINVAYRVFNKVKCPTPWRTCFFNQPASFFNLSTIFFGMNILTKFHEDRKINVASRVKNAPPFGSHVFQANTKLLTKFHEEWTINVASRENSPAPWRPCFFTLIWTIFKLVQNINKTNVLTKKTAPPLAAIFELSRDQTINVASRVFTRQNVDDIQRTTDKRQSQKLTMSMLHSDIIYIQLLTKFGEDRMKYRDRPTNVTPI</sequence>
<evidence type="ECO:0000313" key="2">
    <source>
        <dbReference type="EMBL" id="KAH3742409.1"/>
    </source>
</evidence>
<feature type="region of interest" description="Disordered" evidence="1">
    <location>
        <begin position="1"/>
        <end position="25"/>
    </location>
</feature>
<dbReference type="Proteomes" id="UP000828390">
    <property type="component" value="Unassembled WGS sequence"/>
</dbReference>
<comment type="caution">
    <text evidence="2">The sequence shown here is derived from an EMBL/GenBank/DDBJ whole genome shotgun (WGS) entry which is preliminary data.</text>
</comment>
<organism evidence="2 3">
    <name type="scientific">Dreissena polymorpha</name>
    <name type="common">Zebra mussel</name>
    <name type="synonym">Mytilus polymorpha</name>
    <dbReference type="NCBI Taxonomy" id="45954"/>
    <lineage>
        <taxon>Eukaryota</taxon>
        <taxon>Metazoa</taxon>
        <taxon>Spiralia</taxon>
        <taxon>Lophotrochozoa</taxon>
        <taxon>Mollusca</taxon>
        <taxon>Bivalvia</taxon>
        <taxon>Autobranchia</taxon>
        <taxon>Heteroconchia</taxon>
        <taxon>Euheterodonta</taxon>
        <taxon>Imparidentia</taxon>
        <taxon>Neoheterodontei</taxon>
        <taxon>Myida</taxon>
        <taxon>Dreissenoidea</taxon>
        <taxon>Dreissenidae</taxon>
        <taxon>Dreissena</taxon>
    </lineage>
</organism>
<keyword evidence="3" id="KW-1185">Reference proteome</keyword>
<proteinExistence type="predicted"/>
<evidence type="ECO:0000256" key="1">
    <source>
        <dbReference type="SAM" id="MobiDB-lite"/>
    </source>
</evidence>
<accession>A0A9D4DCY3</accession>
<protein>
    <submittedName>
        <fullName evidence="2">Uncharacterized protein</fullName>
    </submittedName>
</protein>